<feature type="transmembrane region" description="Helical" evidence="6">
    <location>
        <begin position="195"/>
        <end position="216"/>
    </location>
</feature>
<dbReference type="GO" id="GO:0042908">
    <property type="term" value="P:xenobiotic transport"/>
    <property type="evidence" value="ECO:0007669"/>
    <property type="project" value="UniProtKB-ARBA"/>
</dbReference>
<keyword evidence="3 6" id="KW-1133">Transmembrane helix</keyword>
<feature type="compositionally biased region" description="Polar residues" evidence="5">
    <location>
        <begin position="64"/>
        <end position="85"/>
    </location>
</feature>
<gene>
    <name evidence="8" type="ORF">IMSHALPRED_003299</name>
</gene>
<evidence type="ECO:0000256" key="6">
    <source>
        <dbReference type="SAM" id="Phobius"/>
    </source>
</evidence>
<reference evidence="8" key="1">
    <citation type="submission" date="2021-03" db="EMBL/GenBank/DDBJ databases">
        <authorList>
            <person name="Tagirdzhanova G."/>
        </authorList>
    </citation>
    <scope>NUCLEOTIDE SEQUENCE</scope>
</reference>
<feature type="region of interest" description="Disordered" evidence="5">
    <location>
        <begin position="1"/>
        <end position="111"/>
    </location>
</feature>
<evidence type="ECO:0000259" key="7">
    <source>
        <dbReference type="PROSITE" id="PS50850"/>
    </source>
</evidence>
<keyword evidence="4 6" id="KW-0472">Membrane</keyword>
<dbReference type="PROSITE" id="PS00216">
    <property type="entry name" value="SUGAR_TRANSPORT_1"/>
    <property type="match status" value="1"/>
</dbReference>
<feature type="compositionally biased region" description="Polar residues" evidence="5">
    <location>
        <begin position="1"/>
        <end position="30"/>
    </location>
</feature>
<keyword evidence="9" id="KW-1185">Reference proteome</keyword>
<feature type="domain" description="Major facilitator superfamily (MFS) profile" evidence="7">
    <location>
        <begin position="129"/>
        <end position="281"/>
    </location>
</feature>
<dbReference type="GO" id="GO:0005886">
    <property type="term" value="C:plasma membrane"/>
    <property type="evidence" value="ECO:0007669"/>
    <property type="project" value="TreeGrafter"/>
</dbReference>
<evidence type="ECO:0000256" key="4">
    <source>
        <dbReference type="ARBA" id="ARBA00023136"/>
    </source>
</evidence>
<comment type="caution">
    <text evidence="8">The sequence shown here is derived from an EMBL/GenBank/DDBJ whole genome shotgun (WGS) entry which is preliminary data.</text>
</comment>
<evidence type="ECO:0000256" key="1">
    <source>
        <dbReference type="ARBA" id="ARBA00004141"/>
    </source>
</evidence>
<accession>A0A8H3I6L0</accession>
<proteinExistence type="predicted"/>
<evidence type="ECO:0000256" key="3">
    <source>
        <dbReference type="ARBA" id="ARBA00022989"/>
    </source>
</evidence>
<dbReference type="InterPro" id="IPR005829">
    <property type="entry name" value="Sugar_transporter_CS"/>
</dbReference>
<dbReference type="AlphaFoldDB" id="A0A8H3I6L0"/>
<feature type="compositionally biased region" description="Basic and acidic residues" evidence="5">
    <location>
        <begin position="92"/>
        <end position="111"/>
    </location>
</feature>
<evidence type="ECO:0000256" key="2">
    <source>
        <dbReference type="ARBA" id="ARBA00022692"/>
    </source>
</evidence>
<feature type="transmembrane region" description="Helical" evidence="6">
    <location>
        <begin position="228"/>
        <end position="246"/>
    </location>
</feature>
<dbReference type="Pfam" id="PF07690">
    <property type="entry name" value="MFS_1"/>
    <property type="match status" value="1"/>
</dbReference>
<feature type="transmembrane region" description="Helical" evidence="6">
    <location>
        <begin position="127"/>
        <end position="151"/>
    </location>
</feature>
<dbReference type="InterPro" id="IPR020846">
    <property type="entry name" value="MFS_dom"/>
</dbReference>
<dbReference type="SUPFAM" id="SSF103473">
    <property type="entry name" value="MFS general substrate transporter"/>
    <property type="match status" value="1"/>
</dbReference>
<dbReference type="PROSITE" id="PS50850">
    <property type="entry name" value="MFS"/>
    <property type="match status" value="1"/>
</dbReference>
<dbReference type="PANTHER" id="PTHR23502">
    <property type="entry name" value="MAJOR FACILITATOR SUPERFAMILY"/>
    <property type="match status" value="1"/>
</dbReference>
<evidence type="ECO:0000313" key="8">
    <source>
        <dbReference type="EMBL" id="CAF9916807.1"/>
    </source>
</evidence>
<dbReference type="PANTHER" id="PTHR23502:SF7">
    <property type="entry name" value="DRUG_PROTON ANTIPORTER YHK8-RELATED"/>
    <property type="match status" value="1"/>
</dbReference>
<comment type="subcellular location">
    <subcellularLocation>
        <location evidence="1">Membrane</location>
        <topology evidence="1">Multi-pass membrane protein</topology>
    </subcellularLocation>
</comment>
<dbReference type="Proteomes" id="UP000664534">
    <property type="component" value="Unassembled WGS sequence"/>
</dbReference>
<sequence>MGSGPTDSTLATSEQSSNSVPNGEKPTTQNLHRRSKAQAKEEGDEEVDSPAEGAAAAPDLSPKQGVSANLQRSRSYGNGYGCTTFNDDEEITKDTEKGESPNKQFEVRFDGDSDPINPRSFSKIRKWMIVIIISAGSTCVTCASSMYTLTYGQITKEFHVSRVVATLGLSLFVVGLGLGPMFLGPLSEFYGRRPIYVFSFGFFLIWLIPCAVAKNIGTELVSRFLDGAAGSAFLSVAGGTVGDMFVRDELQAPMMIFTASPFIGPPVGPIIAGFINQYTTW</sequence>
<evidence type="ECO:0000313" key="9">
    <source>
        <dbReference type="Proteomes" id="UP000664534"/>
    </source>
</evidence>
<dbReference type="EMBL" id="CAJPDT010000017">
    <property type="protein sequence ID" value="CAF9916807.1"/>
    <property type="molecule type" value="Genomic_DNA"/>
</dbReference>
<name>A0A8H3I6L0_9LECA</name>
<dbReference type="GO" id="GO:0022857">
    <property type="term" value="F:transmembrane transporter activity"/>
    <property type="evidence" value="ECO:0007669"/>
    <property type="project" value="InterPro"/>
</dbReference>
<organism evidence="8 9">
    <name type="scientific">Imshaugia aleurites</name>
    <dbReference type="NCBI Taxonomy" id="172621"/>
    <lineage>
        <taxon>Eukaryota</taxon>
        <taxon>Fungi</taxon>
        <taxon>Dikarya</taxon>
        <taxon>Ascomycota</taxon>
        <taxon>Pezizomycotina</taxon>
        <taxon>Lecanoromycetes</taxon>
        <taxon>OSLEUM clade</taxon>
        <taxon>Lecanoromycetidae</taxon>
        <taxon>Lecanorales</taxon>
        <taxon>Lecanorineae</taxon>
        <taxon>Parmeliaceae</taxon>
        <taxon>Imshaugia</taxon>
    </lineage>
</organism>
<dbReference type="OrthoDB" id="3561359at2759"/>
<dbReference type="Gene3D" id="1.20.1720.10">
    <property type="entry name" value="Multidrug resistance protein D"/>
    <property type="match status" value="1"/>
</dbReference>
<dbReference type="GO" id="GO:0140115">
    <property type="term" value="P:export across plasma membrane"/>
    <property type="evidence" value="ECO:0007669"/>
    <property type="project" value="UniProtKB-ARBA"/>
</dbReference>
<dbReference type="InterPro" id="IPR011701">
    <property type="entry name" value="MFS"/>
</dbReference>
<protein>
    <recommendedName>
        <fullName evidence="7">Major facilitator superfamily (MFS) profile domain-containing protein</fullName>
    </recommendedName>
</protein>
<dbReference type="InterPro" id="IPR036259">
    <property type="entry name" value="MFS_trans_sf"/>
</dbReference>
<evidence type="ECO:0000256" key="5">
    <source>
        <dbReference type="SAM" id="MobiDB-lite"/>
    </source>
</evidence>
<keyword evidence="2 6" id="KW-0812">Transmembrane</keyword>
<feature type="transmembrane region" description="Helical" evidence="6">
    <location>
        <begin position="163"/>
        <end position="183"/>
    </location>
</feature>